<dbReference type="RefSeq" id="WP_258810271.1">
    <property type="nucleotide sequence ID" value="NZ_JANUGU010000001.1"/>
</dbReference>
<dbReference type="InterPro" id="IPR042204">
    <property type="entry name" value="2Fe-2S-bd_N"/>
</dbReference>
<reference evidence="2 3" key="1">
    <citation type="submission" date="2022-08" db="EMBL/GenBank/DDBJ databases">
        <title>Reclassification of Massilia species as members of the genera Telluria, Duganella, Pseudoduganella, Mokoshia gen. nov. and Zemynaea gen. nov. using orthogonal and non-orthogonal genome-based approaches.</title>
        <authorList>
            <person name="Bowman J.P."/>
        </authorList>
    </citation>
    <scope>NUCLEOTIDE SEQUENCE [LARGE SCALE GENOMIC DNA]</scope>
    <source>
        <strain evidence="2 3">JCM 31606</strain>
    </source>
</reference>
<protein>
    <submittedName>
        <fullName evidence="2">(2Fe-2S)-binding protein</fullName>
    </submittedName>
</protein>
<dbReference type="Gene3D" id="3.10.20.440">
    <property type="entry name" value="2Fe-2S iron-sulphur cluster binding domain, sarcosine oxidase, alpha subunit, N-terminal domain"/>
    <property type="match status" value="1"/>
</dbReference>
<evidence type="ECO:0000313" key="3">
    <source>
        <dbReference type="Proteomes" id="UP001204621"/>
    </source>
</evidence>
<evidence type="ECO:0000313" key="2">
    <source>
        <dbReference type="EMBL" id="MCS0657113.1"/>
    </source>
</evidence>
<sequence length="87" mass="8883">MPTPEPSCIVTVDAITVEVPAGASAVAALVAAGTLCTRRSATGRPRFAVCGIGQCQECRVTVDGKANVLACRTLCKEGMRIVTGAHP</sequence>
<comment type="caution">
    <text evidence="2">The sequence shown here is derived from an EMBL/GenBank/DDBJ whole genome shotgun (WGS) entry which is preliminary data.</text>
</comment>
<dbReference type="InterPro" id="IPR036010">
    <property type="entry name" value="2Fe-2S_ferredoxin-like_sf"/>
</dbReference>
<name>A0ABT2CVK2_9BURK</name>
<keyword evidence="1" id="KW-0560">Oxidoreductase</keyword>
<accession>A0ABT2CVK2</accession>
<proteinExistence type="predicted"/>
<dbReference type="Proteomes" id="UP001204621">
    <property type="component" value="Unassembled WGS sequence"/>
</dbReference>
<gene>
    <name evidence="2" type="ORF">NX778_03440</name>
</gene>
<dbReference type="Pfam" id="PF13510">
    <property type="entry name" value="Fer2_4"/>
    <property type="match status" value="1"/>
</dbReference>
<organism evidence="2 3">
    <name type="scientific">Massilia terrae</name>
    <dbReference type="NCBI Taxonomy" id="1811224"/>
    <lineage>
        <taxon>Bacteria</taxon>
        <taxon>Pseudomonadati</taxon>
        <taxon>Pseudomonadota</taxon>
        <taxon>Betaproteobacteria</taxon>
        <taxon>Burkholderiales</taxon>
        <taxon>Oxalobacteraceae</taxon>
        <taxon>Telluria group</taxon>
        <taxon>Massilia</taxon>
    </lineage>
</organism>
<evidence type="ECO:0000256" key="1">
    <source>
        <dbReference type="ARBA" id="ARBA00023002"/>
    </source>
</evidence>
<dbReference type="SUPFAM" id="SSF54292">
    <property type="entry name" value="2Fe-2S ferredoxin-like"/>
    <property type="match status" value="1"/>
</dbReference>
<dbReference type="EMBL" id="JANUGU010000001">
    <property type="protein sequence ID" value="MCS0657113.1"/>
    <property type="molecule type" value="Genomic_DNA"/>
</dbReference>
<keyword evidence="3" id="KW-1185">Reference proteome</keyword>